<dbReference type="FunFam" id="3.40.50.300:FF:001238">
    <property type="entry name" value="DNA mismatch repair protein"/>
    <property type="match status" value="1"/>
</dbReference>
<evidence type="ECO:0000256" key="5">
    <source>
        <dbReference type="ARBA" id="ARBA00023125"/>
    </source>
</evidence>
<comment type="caution">
    <text evidence="10">The sequence shown here is derived from an EMBL/GenBank/DDBJ whole genome shotgun (WGS) entry which is preliminary data.</text>
</comment>
<dbReference type="PANTHER" id="PTHR11361">
    <property type="entry name" value="DNA MISMATCH REPAIR PROTEIN MUTS FAMILY MEMBER"/>
    <property type="match status" value="1"/>
</dbReference>
<keyword evidence="5" id="KW-0238">DNA-binding</keyword>
<evidence type="ECO:0000256" key="4">
    <source>
        <dbReference type="ARBA" id="ARBA00022840"/>
    </source>
</evidence>
<dbReference type="Proteomes" id="UP001385951">
    <property type="component" value="Unassembled WGS sequence"/>
</dbReference>
<comment type="similarity">
    <text evidence="1">Belongs to the DNA mismatch repair MutS family.</text>
</comment>
<keyword evidence="3" id="KW-0227">DNA damage</keyword>
<dbReference type="AlphaFoldDB" id="A0AAW0GLN1"/>
<feature type="region of interest" description="Disordered" evidence="8">
    <location>
        <begin position="399"/>
        <end position="418"/>
    </location>
</feature>
<dbReference type="Gene3D" id="1.10.1420.10">
    <property type="match status" value="2"/>
</dbReference>
<dbReference type="GO" id="GO:0030983">
    <property type="term" value="F:mismatched DNA binding"/>
    <property type="evidence" value="ECO:0007669"/>
    <property type="project" value="InterPro"/>
</dbReference>
<feature type="coiled-coil region" evidence="7">
    <location>
        <begin position="436"/>
        <end position="463"/>
    </location>
</feature>
<dbReference type="InterPro" id="IPR007860">
    <property type="entry name" value="DNA_mmatch_repair_MutS_con_dom"/>
</dbReference>
<name>A0AAW0GLN1_9APHY</name>
<dbReference type="InterPro" id="IPR027417">
    <property type="entry name" value="P-loop_NTPase"/>
</dbReference>
<evidence type="ECO:0000313" key="11">
    <source>
        <dbReference type="Proteomes" id="UP001385951"/>
    </source>
</evidence>
<organism evidence="10 11">
    <name type="scientific">Cerrena zonata</name>
    <dbReference type="NCBI Taxonomy" id="2478898"/>
    <lineage>
        <taxon>Eukaryota</taxon>
        <taxon>Fungi</taxon>
        <taxon>Dikarya</taxon>
        <taxon>Basidiomycota</taxon>
        <taxon>Agaricomycotina</taxon>
        <taxon>Agaricomycetes</taxon>
        <taxon>Polyporales</taxon>
        <taxon>Cerrenaceae</taxon>
        <taxon>Cerrena</taxon>
    </lineage>
</organism>
<dbReference type="SUPFAM" id="SSF55271">
    <property type="entry name" value="DNA repair protein MutS, domain I"/>
    <property type="match status" value="1"/>
</dbReference>
<proteinExistence type="inferred from homology"/>
<dbReference type="Gene3D" id="3.40.1170.10">
    <property type="entry name" value="DNA repair protein MutS, domain I"/>
    <property type="match status" value="1"/>
</dbReference>
<keyword evidence="2" id="KW-0547">Nucleotide-binding</keyword>
<feature type="domain" description="DNA mismatch repair proteins mutS family" evidence="9">
    <location>
        <begin position="698"/>
        <end position="714"/>
    </location>
</feature>
<evidence type="ECO:0000256" key="2">
    <source>
        <dbReference type="ARBA" id="ARBA00022741"/>
    </source>
</evidence>
<dbReference type="PANTHER" id="PTHR11361:SF34">
    <property type="entry name" value="DNA MISMATCH REPAIR PROTEIN MSH1, MITOCHONDRIAL"/>
    <property type="match status" value="1"/>
</dbReference>
<reference evidence="10 11" key="1">
    <citation type="submission" date="2022-09" db="EMBL/GenBank/DDBJ databases">
        <authorList>
            <person name="Palmer J.M."/>
        </authorList>
    </citation>
    <scope>NUCLEOTIDE SEQUENCE [LARGE SCALE GENOMIC DNA]</scope>
    <source>
        <strain evidence="10 11">DSM 7382</strain>
    </source>
</reference>
<dbReference type="GO" id="GO:0005524">
    <property type="term" value="F:ATP binding"/>
    <property type="evidence" value="ECO:0007669"/>
    <property type="project" value="UniProtKB-KW"/>
</dbReference>
<evidence type="ECO:0000256" key="1">
    <source>
        <dbReference type="ARBA" id="ARBA00006271"/>
    </source>
</evidence>
<evidence type="ECO:0000256" key="7">
    <source>
        <dbReference type="SAM" id="Coils"/>
    </source>
</evidence>
<dbReference type="SUPFAM" id="SSF53150">
    <property type="entry name" value="DNA repair protein MutS, domain II"/>
    <property type="match status" value="1"/>
</dbReference>
<dbReference type="PIRSF" id="PIRSF037677">
    <property type="entry name" value="DNA_mis_repair_Msh6"/>
    <property type="match status" value="1"/>
</dbReference>
<dbReference type="GO" id="GO:0005634">
    <property type="term" value="C:nucleus"/>
    <property type="evidence" value="ECO:0007669"/>
    <property type="project" value="TreeGrafter"/>
</dbReference>
<dbReference type="Pfam" id="PF01624">
    <property type="entry name" value="MutS_I"/>
    <property type="match status" value="1"/>
</dbReference>
<keyword evidence="6" id="KW-0234">DNA repair</keyword>
<dbReference type="EMBL" id="JASBNA010000002">
    <property type="protein sequence ID" value="KAK7694483.1"/>
    <property type="molecule type" value="Genomic_DNA"/>
</dbReference>
<dbReference type="SUPFAM" id="SSF52540">
    <property type="entry name" value="P-loop containing nucleoside triphosphate hydrolases"/>
    <property type="match status" value="1"/>
</dbReference>
<dbReference type="PROSITE" id="PS00486">
    <property type="entry name" value="DNA_MISMATCH_REPAIR_2"/>
    <property type="match status" value="1"/>
</dbReference>
<dbReference type="SUPFAM" id="SSF48334">
    <property type="entry name" value="DNA repair protein MutS, domain III"/>
    <property type="match status" value="1"/>
</dbReference>
<keyword evidence="4" id="KW-0067">ATP-binding</keyword>
<dbReference type="Pfam" id="PF05192">
    <property type="entry name" value="MutS_III"/>
    <property type="match status" value="1"/>
</dbReference>
<dbReference type="GO" id="GO:0043504">
    <property type="term" value="P:mitochondrial DNA repair"/>
    <property type="evidence" value="ECO:0007669"/>
    <property type="project" value="TreeGrafter"/>
</dbReference>
<dbReference type="InterPro" id="IPR000432">
    <property type="entry name" value="DNA_mismatch_repair_MutS_C"/>
</dbReference>
<dbReference type="InterPro" id="IPR045076">
    <property type="entry name" value="MutS"/>
</dbReference>
<dbReference type="GO" id="GO:0140664">
    <property type="term" value="F:ATP-dependent DNA damage sensor activity"/>
    <property type="evidence" value="ECO:0007669"/>
    <property type="project" value="InterPro"/>
</dbReference>
<evidence type="ECO:0000313" key="10">
    <source>
        <dbReference type="EMBL" id="KAK7694483.1"/>
    </source>
</evidence>
<sequence>MCGFPLMHLNKYLKVLVQNHKRFVAICEEFMRDRTMGPKGGFDRRVTRIVTPGTLIDEPFLNPYENNYLLAVTKDEDQLSATNDSDPECSIVGLAWTDVSTGDFFTQRIPVQALRDELVRIGPKEVVLDANLKEDADHPFHRAINEEGLFVSYATPQKETVMEPQPLGTTNDDLSSVLEPNLEVGGISLSDAESDAVKLLTAFMHANLLEHMPNLMSPSRESTTGRMQIDAHTIKALEIRESMREGGTTGSLFSVVKRTVTTSGTRLLARWLCSPSTSIMEINTRQSLVALFKSRPHLRADLIQYLNDIEDAARIIQRFLLGRGDASDLLAICNTINIWTSIRNRIFLERDIELRRASELEPEWAGLDALITRLTDLSDLSRTIDRALVRREYGDTVISADDNNGETAEDPASGNVPSIPGVQGGWTIKPEFSKHLTSLHTSLSDLINQREKLERRLQAEYDAPSLTLRTSPGQGMHIHIGRVKRDQARIREDPSFVKISESASTSTYFYQEWSQIGSQIMETTAAIYIAEREAFEALRSEVNVRASVLRKNARIIDELDATLAFANLAEEMNFVRPTIYDDISYHVVNGRHPTVELGLLTSGRVFTPNTVSFEPEAPLHVITGPNMAGKSTLLRQTALIAILAQTGSFVPADSAQIGIVDRVFSRVGAKDDLFRDRSTFMVEMLETADILRRATPKSLVIMDEVGRGTTVDDGLAIAFASIHHLLNVNGCRVLFVTHFHELADMLGHSDDDRGTGLFNAVRFYCTAVDETEDGYFAYSHRLKPGVNRDSHGLKVAQLAGMPPQAIKVATNAMDWLKAHRTQGHGVRSKAELRMLGQMLTTKNIG</sequence>
<dbReference type="SMART" id="SM00534">
    <property type="entry name" value="MUTSac"/>
    <property type="match status" value="1"/>
</dbReference>
<dbReference type="InterPro" id="IPR007696">
    <property type="entry name" value="DNA_mismatch_repair_MutS_core"/>
</dbReference>
<dbReference type="Gene3D" id="3.30.420.110">
    <property type="entry name" value="MutS, connector domain"/>
    <property type="match status" value="1"/>
</dbReference>
<dbReference type="InterPro" id="IPR007695">
    <property type="entry name" value="DNA_mismatch_repair_MutS-lik_N"/>
</dbReference>
<dbReference type="GO" id="GO:0006298">
    <property type="term" value="P:mismatch repair"/>
    <property type="evidence" value="ECO:0007669"/>
    <property type="project" value="InterPro"/>
</dbReference>
<protein>
    <recommendedName>
        <fullName evidence="9">DNA mismatch repair proteins mutS family domain-containing protein</fullName>
    </recommendedName>
</protein>
<dbReference type="Pfam" id="PF00488">
    <property type="entry name" value="MutS_V"/>
    <property type="match status" value="1"/>
</dbReference>
<evidence type="ECO:0000256" key="8">
    <source>
        <dbReference type="SAM" id="MobiDB-lite"/>
    </source>
</evidence>
<dbReference type="InterPro" id="IPR036678">
    <property type="entry name" value="MutS_con_dom_sf"/>
</dbReference>
<dbReference type="InterPro" id="IPR036187">
    <property type="entry name" value="DNA_mismatch_repair_MutS_sf"/>
</dbReference>
<evidence type="ECO:0000256" key="6">
    <source>
        <dbReference type="ARBA" id="ARBA00023204"/>
    </source>
</evidence>
<keyword evidence="7" id="KW-0175">Coiled coil</keyword>
<dbReference type="InterPro" id="IPR017261">
    <property type="entry name" value="DNA_mismatch_repair_MutS/MSH"/>
</dbReference>
<dbReference type="InterPro" id="IPR016151">
    <property type="entry name" value="DNA_mismatch_repair_MutS_N"/>
</dbReference>
<dbReference type="SMART" id="SM00533">
    <property type="entry name" value="MUTSd"/>
    <property type="match status" value="1"/>
</dbReference>
<accession>A0AAW0GLN1</accession>
<evidence type="ECO:0000259" key="9">
    <source>
        <dbReference type="PROSITE" id="PS00486"/>
    </source>
</evidence>
<keyword evidence="11" id="KW-1185">Reference proteome</keyword>
<evidence type="ECO:0000256" key="3">
    <source>
        <dbReference type="ARBA" id="ARBA00022763"/>
    </source>
</evidence>
<dbReference type="GO" id="GO:0005739">
    <property type="term" value="C:mitochondrion"/>
    <property type="evidence" value="ECO:0007669"/>
    <property type="project" value="TreeGrafter"/>
</dbReference>
<dbReference type="Gene3D" id="3.40.50.300">
    <property type="entry name" value="P-loop containing nucleotide triphosphate hydrolases"/>
    <property type="match status" value="1"/>
</dbReference>
<dbReference type="Pfam" id="PF05188">
    <property type="entry name" value="MutS_II"/>
    <property type="match status" value="1"/>
</dbReference>
<gene>
    <name evidence="10" type="ORF">QCA50_001669</name>
</gene>